<organism evidence="1 2">
    <name type="scientific">Kordia algicida OT-1</name>
    <dbReference type="NCBI Taxonomy" id="391587"/>
    <lineage>
        <taxon>Bacteria</taxon>
        <taxon>Pseudomonadati</taxon>
        <taxon>Bacteroidota</taxon>
        <taxon>Flavobacteriia</taxon>
        <taxon>Flavobacteriales</taxon>
        <taxon>Flavobacteriaceae</taxon>
        <taxon>Kordia</taxon>
    </lineage>
</organism>
<keyword evidence="2" id="KW-1185">Reference proteome</keyword>
<dbReference type="Proteomes" id="UP000002945">
    <property type="component" value="Unassembled WGS sequence"/>
</dbReference>
<comment type="caution">
    <text evidence="1">The sequence shown here is derived from an EMBL/GenBank/DDBJ whole genome shotgun (WGS) entry which is preliminary data.</text>
</comment>
<sequence length="32" mass="3966">MWQFENLKMYQLVSNNIQIYLINVFKIKDLAF</sequence>
<dbReference type="HOGENOM" id="CLU_3389938_0_0_10"/>
<gene>
    <name evidence="1" type="ORF">KAOT1_06092</name>
</gene>
<protein>
    <submittedName>
        <fullName evidence="1">Uncharacterized protein</fullName>
    </submittedName>
</protein>
<dbReference type="EMBL" id="ABIB01000017">
    <property type="protein sequence ID" value="EDP94484.1"/>
    <property type="molecule type" value="Genomic_DNA"/>
</dbReference>
<evidence type="ECO:0000313" key="1">
    <source>
        <dbReference type="EMBL" id="EDP94484.1"/>
    </source>
</evidence>
<accession>A9EBK2</accession>
<reference evidence="1 2" key="1">
    <citation type="journal article" date="2011" name="J. Bacteriol.">
        <title>Genome sequence of the algicidal bacterium Kordia algicida OT-1.</title>
        <authorList>
            <person name="Lee H.S."/>
            <person name="Kang S.G."/>
            <person name="Kwon K.K."/>
            <person name="Lee J.H."/>
            <person name="Kim S.J."/>
        </authorList>
    </citation>
    <scope>NUCLEOTIDE SEQUENCE [LARGE SCALE GENOMIC DNA]</scope>
    <source>
        <strain evidence="1 2">OT-1</strain>
    </source>
</reference>
<dbReference type="AlphaFoldDB" id="A9EBK2"/>
<proteinExistence type="predicted"/>
<evidence type="ECO:0000313" key="2">
    <source>
        <dbReference type="Proteomes" id="UP000002945"/>
    </source>
</evidence>
<name>A9EBK2_9FLAO</name>
<dbReference type="STRING" id="391587.KAOT1_06092"/>